<dbReference type="PANTHER" id="PTHR12203">
    <property type="entry name" value="KDEL LYS-ASP-GLU-LEU CONTAINING - RELATED"/>
    <property type="match status" value="1"/>
</dbReference>
<dbReference type="EMBL" id="QZAV01000298">
    <property type="protein sequence ID" value="THX30720.1"/>
    <property type="molecule type" value="Genomic_DNA"/>
</dbReference>
<dbReference type="InterPro" id="IPR006598">
    <property type="entry name" value="CAP10"/>
</dbReference>
<feature type="region of interest" description="Disordered" evidence="1">
    <location>
        <begin position="1"/>
        <end position="67"/>
    </location>
</feature>
<name>A0A4S9EAJ3_AURPU</name>
<evidence type="ECO:0000313" key="5">
    <source>
        <dbReference type="Proteomes" id="UP000308953"/>
    </source>
</evidence>
<gene>
    <name evidence="4" type="ORF">D6D10_08561</name>
</gene>
<feature type="domain" description="Glycosyl transferase CAP10" evidence="3">
    <location>
        <begin position="432"/>
        <end position="722"/>
    </location>
</feature>
<feature type="transmembrane region" description="Helical" evidence="2">
    <location>
        <begin position="147"/>
        <end position="172"/>
    </location>
</feature>
<sequence length="730" mass="81820">MLLSTTPSTTPSTKSSKTTSGTTSLGTTTASTTPSTTSSTTASTAPNKTSSTTPSTSPSTSPSTTSASGSMATVYVALAHLAKSTTIQEHNEGESCVPTGQILVTQLSLSSLGIATILMVFMGGTGSGLLVTFTLGVAQAVQWSSFYCLTTSGFAMASATSQLAAFAVGVPYLQQGPFGADTSSFIIVASLVMYFLTLPRMNSMPLWSRIILMMVPLLPRSMTVAIPQTWARKSHPIELLHLEGRRQYNDMVSRQSKTVEEAITEYHRRHFRAPPTGFDSWAQLALDNDMLLIDEFDGMTKAFEPYQQVGPNVLAKILERVLDMDLDDLVIVKIENSQITSSSDKFWNYHGEYLHDWLAKPLYKELLPNLTIILNTFDEPKVVIDSKYAQPTLDQASNIQFTNFGKTHPWSRMTLNCPGASPVSDVAEHIAVEFVADLTQTQDVCQHREYEKLHGFFNTPGNLNLVDLPVPLFSQARPSTFHDLMYPSPYYEAHRDDYNEEKGFPWDQKRTSLYWRGSTTGGYNTIENWQEMHRQRLVLSTIPQNGPYNITLLERKTSRSSWNPYRTISTPKLQGLFETSISEVVQCDEEACDELKAALPPEGSQPDSASYHHKYVLDMDGNGFSGRYYRILRSRSAVIKQTLLKEWHDDWLVPWYHFIPLSMQGSEVWEMMRFFSTDEGDEIGAAIAESSSRWTETNLRKVDIELVTLRLILEYGALFDRKQWTMEHRI</sequence>
<evidence type="ECO:0000313" key="4">
    <source>
        <dbReference type="EMBL" id="THX30720.1"/>
    </source>
</evidence>
<organism evidence="4 5">
    <name type="scientific">Aureobasidium pullulans</name>
    <name type="common">Black yeast</name>
    <name type="synonym">Pullularia pullulans</name>
    <dbReference type="NCBI Taxonomy" id="5580"/>
    <lineage>
        <taxon>Eukaryota</taxon>
        <taxon>Fungi</taxon>
        <taxon>Dikarya</taxon>
        <taxon>Ascomycota</taxon>
        <taxon>Pezizomycotina</taxon>
        <taxon>Dothideomycetes</taxon>
        <taxon>Dothideomycetidae</taxon>
        <taxon>Dothideales</taxon>
        <taxon>Saccotheciaceae</taxon>
        <taxon>Aureobasidium</taxon>
    </lineage>
</organism>
<dbReference type="AlphaFoldDB" id="A0A4S9EAJ3"/>
<dbReference type="SMART" id="SM00672">
    <property type="entry name" value="CAP10"/>
    <property type="match status" value="1"/>
</dbReference>
<keyword evidence="2" id="KW-0472">Membrane</keyword>
<dbReference type="Proteomes" id="UP000308953">
    <property type="component" value="Unassembled WGS sequence"/>
</dbReference>
<keyword evidence="2" id="KW-0812">Transmembrane</keyword>
<feature type="transmembrane region" description="Helical" evidence="2">
    <location>
        <begin position="210"/>
        <end position="230"/>
    </location>
</feature>
<accession>A0A4S9EAJ3</accession>
<keyword evidence="2" id="KW-1133">Transmembrane helix</keyword>
<feature type="transmembrane region" description="Helical" evidence="2">
    <location>
        <begin position="112"/>
        <end position="135"/>
    </location>
</feature>
<evidence type="ECO:0000259" key="3">
    <source>
        <dbReference type="SMART" id="SM00672"/>
    </source>
</evidence>
<feature type="transmembrane region" description="Helical" evidence="2">
    <location>
        <begin position="178"/>
        <end position="198"/>
    </location>
</feature>
<dbReference type="PANTHER" id="PTHR12203:SF118">
    <property type="entry name" value="BETA-1,2-XYLOSYLTRANSFERASE 1"/>
    <property type="match status" value="1"/>
</dbReference>
<evidence type="ECO:0000256" key="1">
    <source>
        <dbReference type="SAM" id="MobiDB-lite"/>
    </source>
</evidence>
<protein>
    <recommendedName>
        <fullName evidence="3">Glycosyl transferase CAP10 domain-containing protein</fullName>
    </recommendedName>
</protein>
<comment type="caution">
    <text evidence="4">The sequence shown here is derived from an EMBL/GenBank/DDBJ whole genome shotgun (WGS) entry which is preliminary data.</text>
</comment>
<evidence type="ECO:0000256" key="2">
    <source>
        <dbReference type="SAM" id="Phobius"/>
    </source>
</evidence>
<dbReference type="Pfam" id="PF05686">
    <property type="entry name" value="Glyco_transf_90"/>
    <property type="match status" value="1"/>
</dbReference>
<proteinExistence type="predicted"/>
<reference evidence="4 5" key="1">
    <citation type="submission" date="2018-10" db="EMBL/GenBank/DDBJ databases">
        <title>Fifty Aureobasidium pullulans genomes reveal a recombining polyextremotolerant generalist.</title>
        <authorList>
            <person name="Gostincar C."/>
            <person name="Turk M."/>
            <person name="Zajc J."/>
            <person name="Gunde-Cimerman N."/>
        </authorList>
    </citation>
    <scope>NUCLEOTIDE SEQUENCE [LARGE SCALE GENOMIC DNA]</scope>
    <source>
        <strain evidence="4 5">EXF-9785</strain>
    </source>
</reference>
<dbReference type="InterPro" id="IPR051091">
    <property type="entry name" value="O-Glucosyltr/Glycosyltrsf_90"/>
</dbReference>